<dbReference type="InterPro" id="IPR000952">
    <property type="entry name" value="AB_hydrolase_4_CS"/>
</dbReference>
<evidence type="ECO:0000313" key="6">
    <source>
        <dbReference type="EMBL" id="CDZ77686.1"/>
    </source>
</evidence>
<evidence type="ECO:0000313" key="7">
    <source>
        <dbReference type="Proteomes" id="UP000044071"/>
    </source>
</evidence>
<dbReference type="PROSITE" id="PS01133">
    <property type="entry name" value="UPF0017"/>
    <property type="match status" value="1"/>
</dbReference>
<dbReference type="GO" id="GO:0047372">
    <property type="term" value="F:monoacylglycerol lipase activity"/>
    <property type="evidence" value="ECO:0007669"/>
    <property type="project" value="TreeGrafter"/>
</dbReference>
<keyword evidence="7" id="KW-1185">Reference proteome</keyword>
<dbReference type="PANTHER" id="PTHR10794:SF94">
    <property type="entry name" value="ESTERASE YHET-RELATED"/>
    <property type="match status" value="1"/>
</dbReference>
<dbReference type="Pfam" id="PF00561">
    <property type="entry name" value="Abhydrolase_1"/>
    <property type="match status" value="1"/>
</dbReference>
<dbReference type="InterPro" id="IPR029058">
    <property type="entry name" value="AB_hydrolase_fold"/>
</dbReference>
<dbReference type="InterPro" id="IPR012020">
    <property type="entry name" value="ABHD4"/>
</dbReference>
<organism evidence="6 7">
    <name type="scientific">Legionella massiliensis</name>
    <dbReference type="NCBI Taxonomy" id="1034943"/>
    <lineage>
        <taxon>Bacteria</taxon>
        <taxon>Pseudomonadati</taxon>
        <taxon>Pseudomonadota</taxon>
        <taxon>Gammaproteobacteria</taxon>
        <taxon>Legionellales</taxon>
        <taxon>Legionellaceae</taxon>
        <taxon>Legionella</taxon>
    </lineage>
</organism>
<keyword evidence="3 6" id="KW-0378">Hydrolase</keyword>
<dbReference type="eggNOG" id="COG0429">
    <property type="taxonomic scope" value="Bacteria"/>
</dbReference>
<evidence type="ECO:0000259" key="5">
    <source>
        <dbReference type="Pfam" id="PF00561"/>
    </source>
</evidence>
<dbReference type="PIRSF" id="PIRSF005211">
    <property type="entry name" value="Ab_hydro_YheT"/>
    <property type="match status" value="1"/>
</dbReference>
<reference evidence="6 7" key="1">
    <citation type="submission" date="2014-06" db="EMBL/GenBank/DDBJ databases">
        <authorList>
            <person name="Urmite Genomes Urmite Genomes"/>
        </authorList>
    </citation>
    <scope>NUCLEOTIDE SEQUENCE [LARGE SCALE GENOMIC DNA]</scope>
</reference>
<dbReference type="PANTHER" id="PTHR10794">
    <property type="entry name" value="ABHYDROLASE DOMAIN-CONTAINING PROTEIN"/>
    <property type="match status" value="1"/>
</dbReference>
<keyword evidence="2" id="KW-0719">Serine esterase</keyword>
<evidence type="ECO:0000256" key="3">
    <source>
        <dbReference type="ARBA" id="ARBA00022801"/>
    </source>
</evidence>
<gene>
    <name evidence="6" type="ORF">BN59_01976</name>
</gene>
<evidence type="ECO:0000256" key="1">
    <source>
        <dbReference type="ARBA" id="ARBA00010884"/>
    </source>
</evidence>
<dbReference type="InterPro" id="IPR000073">
    <property type="entry name" value="AB_hydrolase_1"/>
</dbReference>
<dbReference type="SUPFAM" id="SSF53474">
    <property type="entry name" value="alpha/beta-Hydrolases"/>
    <property type="match status" value="1"/>
</dbReference>
<feature type="active site" description="Charge relay system" evidence="4">
    <location>
        <position position="141"/>
    </location>
</feature>
<feature type="active site" description="Charge relay system" evidence="4">
    <location>
        <position position="297"/>
    </location>
</feature>
<accession>A0A078KXH4</accession>
<dbReference type="RefSeq" id="WP_043874183.1">
    <property type="nucleotide sequence ID" value="NZ_CCVW01000002.1"/>
</dbReference>
<comment type="similarity">
    <text evidence="1">Belongs to the AB hydrolase superfamily. AB hydrolase 4 family.</text>
</comment>
<feature type="active site" description="Charge relay system" evidence="4">
    <location>
        <position position="269"/>
    </location>
</feature>
<protein>
    <submittedName>
        <fullName evidence="6">Putative hydrolase</fullName>
    </submittedName>
</protein>
<dbReference type="GO" id="GO:0034338">
    <property type="term" value="F:short-chain carboxylesterase activity"/>
    <property type="evidence" value="ECO:0007669"/>
    <property type="project" value="TreeGrafter"/>
</dbReference>
<feature type="domain" description="AB hydrolase-1" evidence="5">
    <location>
        <begin position="61"/>
        <end position="301"/>
    </location>
</feature>
<dbReference type="NCBIfam" id="NF008218">
    <property type="entry name" value="PRK10985.1"/>
    <property type="match status" value="1"/>
</dbReference>
<evidence type="ECO:0000256" key="4">
    <source>
        <dbReference type="PIRSR" id="PIRSR005211-1"/>
    </source>
</evidence>
<dbReference type="InterPro" id="IPR050960">
    <property type="entry name" value="AB_hydrolase_4_sf"/>
</dbReference>
<sequence>MIIKSDFKPAWWLANSHTQTLYSTLMRRIQSPVDFMERLELADGDFIDLAWAINGLAKDTPLIVFLHGLGGSMDSTYAAGLMHEFNRCGWRAVLMHFRGASKEPNRLARAYHSGDTADVNYLLHLLAEREPETKKAVVGVSLGGNVLLKWLGETGEQSIIQAAVAVSVPFQLRMVADRISTGFSRIYQEYLLRRLRRVFERKQTYFTQDNMPRELQDMHKWQCFWTFDENVTAPLHGFKHVHDYYRKSSSRAYLAKIKTPTLVIHALDDPFMTPKVVPQAEELAPDVILELSEKGGHVGFIAGRLPGKPVYWLEQRIPAYLRGVFERDDPLTSLGHSH</sequence>
<dbReference type="STRING" id="1034943.BN59_01976"/>
<evidence type="ECO:0000256" key="2">
    <source>
        <dbReference type="ARBA" id="ARBA00022487"/>
    </source>
</evidence>
<proteinExistence type="inferred from homology"/>
<dbReference type="AlphaFoldDB" id="A0A078KXH4"/>
<dbReference type="Gene3D" id="3.40.50.1820">
    <property type="entry name" value="alpha/beta hydrolase"/>
    <property type="match status" value="1"/>
</dbReference>
<name>A0A078KXH4_9GAMM</name>
<dbReference type="EMBL" id="CCSB01000002">
    <property type="protein sequence ID" value="CDZ77686.1"/>
    <property type="molecule type" value="Genomic_DNA"/>
</dbReference>
<dbReference type="OrthoDB" id="332676at2"/>
<dbReference type="Proteomes" id="UP000044071">
    <property type="component" value="Unassembled WGS sequence"/>
</dbReference>